<gene>
    <name evidence="2" type="ORF">GCM10022255_095070</name>
</gene>
<feature type="region of interest" description="Disordered" evidence="1">
    <location>
        <begin position="1"/>
        <end position="62"/>
    </location>
</feature>
<dbReference type="EMBL" id="BAABAT010000046">
    <property type="protein sequence ID" value="GAA4261647.1"/>
    <property type="molecule type" value="Genomic_DNA"/>
</dbReference>
<proteinExistence type="predicted"/>
<feature type="compositionally biased region" description="Polar residues" evidence="1">
    <location>
        <begin position="25"/>
        <end position="37"/>
    </location>
</feature>
<organism evidence="2 3">
    <name type="scientific">Dactylosporangium darangshiense</name>
    <dbReference type="NCBI Taxonomy" id="579108"/>
    <lineage>
        <taxon>Bacteria</taxon>
        <taxon>Bacillati</taxon>
        <taxon>Actinomycetota</taxon>
        <taxon>Actinomycetes</taxon>
        <taxon>Micromonosporales</taxon>
        <taxon>Micromonosporaceae</taxon>
        <taxon>Dactylosporangium</taxon>
    </lineage>
</organism>
<evidence type="ECO:0008006" key="4">
    <source>
        <dbReference type="Google" id="ProtNLM"/>
    </source>
</evidence>
<comment type="caution">
    <text evidence="2">The sequence shown here is derived from an EMBL/GenBank/DDBJ whole genome shotgun (WGS) entry which is preliminary data.</text>
</comment>
<reference evidence="3" key="1">
    <citation type="journal article" date="2019" name="Int. J. Syst. Evol. Microbiol.">
        <title>The Global Catalogue of Microorganisms (GCM) 10K type strain sequencing project: providing services to taxonomists for standard genome sequencing and annotation.</title>
        <authorList>
            <consortium name="The Broad Institute Genomics Platform"/>
            <consortium name="The Broad Institute Genome Sequencing Center for Infectious Disease"/>
            <person name="Wu L."/>
            <person name="Ma J."/>
        </authorList>
    </citation>
    <scope>NUCLEOTIDE SEQUENCE [LARGE SCALE GENOMIC DNA]</scope>
    <source>
        <strain evidence="3">JCM 17441</strain>
    </source>
</reference>
<protein>
    <recommendedName>
        <fullName evidence="4">Secreted protein</fullName>
    </recommendedName>
</protein>
<name>A0ABP8DQ91_9ACTN</name>
<evidence type="ECO:0000256" key="1">
    <source>
        <dbReference type="SAM" id="MobiDB-lite"/>
    </source>
</evidence>
<sequence>MLRLNSAAALRSGPACAARSDRNGGRTSTATVVTESGNPRVPAAHPATVKPHQAGKTHQSELRHSIHLPDHTVVSALMFRLLCRKPFTGSCSSAYGAAQAARAWP</sequence>
<evidence type="ECO:0000313" key="3">
    <source>
        <dbReference type="Proteomes" id="UP001500620"/>
    </source>
</evidence>
<dbReference type="Proteomes" id="UP001500620">
    <property type="component" value="Unassembled WGS sequence"/>
</dbReference>
<evidence type="ECO:0000313" key="2">
    <source>
        <dbReference type="EMBL" id="GAA4261647.1"/>
    </source>
</evidence>
<keyword evidence="3" id="KW-1185">Reference proteome</keyword>
<accession>A0ABP8DQ91</accession>